<dbReference type="Pfam" id="PF07883">
    <property type="entry name" value="Cupin_2"/>
    <property type="match status" value="1"/>
</dbReference>
<dbReference type="Proteomes" id="UP000295063">
    <property type="component" value="Unassembled WGS sequence"/>
</dbReference>
<dbReference type="InterPro" id="IPR014710">
    <property type="entry name" value="RmlC-like_jellyroll"/>
</dbReference>
<dbReference type="EMBL" id="SLUI01000021">
    <property type="protein sequence ID" value="TCL32445.1"/>
    <property type="molecule type" value="Genomic_DNA"/>
</dbReference>
<dbReference type="CDD" id="cd02223">
    <property type="entry name" value="cupin_Bh2720-like"/>
    <property type="match status" value="1"/>
</dbReference>
<dbReference type="SUPFAM" id="SSF51182">
    <property type="entry name" value="RmlC-like cupins"/>
    <property type="match status" value="1"/>
</dbReference>
<dbReference type="InterPro" id="IPR052538">
    <property type="entry name" value="Flavonoid_dioxygenase-like"/>
</dbReference>
<dbReference type="RefSeq" id="WP_132083358.1">
    <property type="nucleotide sequence ID" value="NZ_SLUI01000021.1"/>
</dbReference>
<dbReference type="OrthoDB" id="3231985at2"/>
<reference evidence="2 3" key="1">
    <citation type="submission" date="2019-03" db="EMBL/GenBank/DDBJ databases">
        <title>Genomic Encyclopedia of Type Strains, Phase IV (KMG-IV): sequencing the most valuable type-strain genomes for metagenomic binning, comparative biology and taxonomic classification.</title>
        <authorList>
            <person name="Goeker M."/>
        </authorList>
    </citation>
    <scope>NUCLEOTIDE SEQUENCE [LARGE SCALE GENOMIC DNA]</scope>
    <source>
        <strain evidence="2 3">DSM 15969</strain>
    </source>
</reference>
<dbReference type="GO" id="GO:0016853">
    <property type="term" value="F:isomerase activity"/>
    <property type="evidence" value="ECO:0007669"/>
    <property type="project" value="UniProtKB-KW"/>
</dbReference>
<feature type="domain" description="Cupin type-2" evidence="1">
    <location>
        <begin position="49"/>
        <end position="124"/>
    </location>
</feature>
<proteinExistence type="predicted"/>
<evidence type="ECO:0000259" key="1">
    <source>
        <dbReference type="Pfam" id="PF07883"/>
    </source>
</evidence>
<name>A0A4R1PMD6_9FIRM</name>
<dbReference type="AlphaFoldDB" id="A0A4R1PMD6"/>
<gene>
    <name evidence="2" type="ORF">EV210_12110</name>
</gene>
<dbReference type="InterPro" id="IPR011051">
    <property type="entry name" value="RmlC_Cupin_sf"/>
</dbReference>
<comment type="caution">
    <text evidence="2">The sequence shown here is derived from an EMBL/GenBank/DDBJ whole genome shotgun (WGS) entry which is preliminary data.</text>
</comment>
<keyword evidence="2" id="KW-0413">Isomerase</keyword>
<accession>A0A4R1PMD6</accession>
<evidence type="ECO:0000313" key="3">
    <source>
        <dbReference type="Proteomes" id="UP000295063"/>
    </source>
</evidence>
<protein>
    <submittedName>
        <fullName evidence="2">Mannose-6-phosphate isomerase-like protein (Cupin superfamily)</fullName>
    </submittedName>
</protein>
<dbReference type="PANTHER" id="PTHR43346:SF1">
    <property type="entry name" value="QUERCETIN 2,3-DIOXYGENASE-RELATED"/>
    <property type="match status" value="1"/>
</dbReference>
<evidence type="ECO:0000313" key="2">
    <source>
        <dbReference type="EMBL" id="TCL32445.1"/>
    </source>
</evidence>
<keyword evidence="3" id="KW-1185">Reference proteome</keyword>
<dbReference type="Gene3D" id="2.60.120.10">
    <property type="entry name" value="Jelly Rolls"/>
    <property type="match status" value="1"/>
</dbReference>
<dbReference type="InterPro" id="IPR013096">
    <property type="entry name" value="Cupin_2"/>
</dbReference>
<dbReference type="PANTHER" id="PTHR43346">
    <property type="entry name" value="LIGAND BINDING DOMAIN PROTEIN, PUTATIVE (AFU_ORTHOLOGUE AFUA_6G14370)-RELATED"/>
    <property type="match status" value="1"/>
</dbReference>
<organism evidence="2 3">
    <name type="scientific">Anaerospora hongkongensis</name>
    <dbReference type="NCBI Taxonomy" id="244830"/>
    <lineage>
        <taxon>Bacteria</taxon>
        <taxon>Bacillati</taxon>
        <taxon>Bacillota</taxon>
        <taxon>Negativicutes</taxon>
        <taxon>Selenomonadales</taxon>
        <taxon>Sporomusaceae</taxon>
        <taxon>Anaerospora</taxon>
    </lineage>
</organism>
<sequence>MDSSNNEEQRYQSMDYGPKPFIIQIAEAAKRNKTFRTVVWTGTHMQLTLMSIPVGGEIGLEVHPQLDQFIRIERGCGLVKMGNSKNNLSFQRKVCEDYAFFIPAGTWHNLINTGECPLKLYSIYAPPQHPKGTVHLTKADADEDEHG</sequence>